<keyword evidence="2" id="KW-0560">Oxidoreductase</keyword>
<evidence type="ECO:0000313" key="5">
    <source>
        <dbReference type="Proteomes" id="UP000005384"/>
    </source>
</evidence>
<gene>
    <name evidence="4" type="ORF">HMPREF9473_04083</name>
</gene>
<dbReference type="HOGENOM" id="CLU_070562_2_0_9"/>
<keyword evidence="5" id="KW-1185">Reference proteome</keyword>
<sequence>MTILEAIEQRHSVRKYQDKPIEASKIQELNQEINACNQEGNLSIQLITDDPDVFKGLMAHYGGFRNVTNYIALVGPADNDLDEKAGYYGERIALKAQQLGLNTCWVAATYKKDRCRAVVSSGQKLVCILALGYGATQGTPHKSKPMEKLCRVNGGGEPPKWFQDGMRAALLAPTAMNKQNFMITLDGDHVTYEALKGTYTKVDLGIVKYHFQAAANR</sequence>
<comment type="caution">
    <text evidence="4">The sequence shown here is derived from an EMBL/GenBank/DDBJ whole genome shotgun (WGS) entry which is preliminary data.</text>
</comment>
<comment type="similarity">
    <text evidence="1">Belongs to the nitroreductase family.</text>
</comment>
<dbReference type="Gene3D" id="3.40.109.10">
    <property type="entry name" value="NADH Oxidase"/>
    <property type="match status" value="1"/>
</dbReference>
<dbReference type="GO" id="GO:0016491">
    <property type="term" value="F:oxidoreductase activity"/>
    <property type="evidence" value="ECO:0007669"/>
    <property type="project" value="UniProtKB-KW"/>
</dbReference>
<dbReference type="AlphaFoldDB" id="G5IKQ5"/>
<evidence type="ECO:0000256" key="1">
    <source>
        <dbReference type="ARBA" id="ARBA00007118"/>
    </source>
</evidence>
<evidence type="ECO:0000259" key="3">
    <source>
        <dbReference type="Pfam" id="PF14512"/>
    </source>
</evidence>
<dbReference type="InterPro" id="IPR000415">
    <property type="entry name" value="Nitroreductase-like"/>
</dbReference>
<evidence type="ECO:0000256" key="2">
    <source>
        <dbReference type="ARBA" id="ARBA00023002"/>
    </source>
</evidence>
<dbReference type="EMBL" id="ADLN01000114">
    <property type="protein sequence ID" value="EHI57923.1"/>
    <property type="molecule type" value="Genomic_DNA"/>
</dbReference>
<dbReference type="OrthoDB" id="9814075at2"/>
<dbReference type="Proteomes" id="UP000005384">
    <property type="component" value="Unassembled WGS sequence"/>
</dbReference>
<dbReference type="RefSeq" id="WP_006782074.1">
    <property type="nucleotide sequence ID" value="NZ_CP040506.1"/>
</dbReference>
<dbReference type="PATRIC" id="fig|742737.3.peg.4065"/>
<accession>G5IKQ5</accession>
<name>G5IKQ5_9FIRM</name>
<dbReference type="PANTHER" id="PTHR43673">
    <property type="entry name" value="NAD(P)H NITROREDUCTASE YDGI-RELATED"/>
    <property type="match status" value="1"/>
</dbReference>
<feature type="domain" description="Putative nitroreductase TM1586" evidence="3">
    <location>
        <begin position="3"/>
        <end position="215"/>
    </location>
</feature>
<dbReference type="Gene3D" id="3.40.109.30">
    <property type="entry name" value="putative nitroreductase (tm1586), domain 2"/>
    <property type="match status" value="1"/>
</dbReference>
<protein>
    <recommendedName>
        <fullName evidence="3">Putative nitroreductase TM1586 domain-containing protein</fullName>
    </recommendedName>
</protein>
<proteinExistence type="inferred from homology"/>
<evidence type="ECO:0000313" key="4">
    <source>
        <dbReference type="EMBL" id="EHI57923.1"/>
    </source>
</evidence>
<reference evidence="4 5" key="1">
    <citation type="submission" date="2011-08" db="EMBL/GenBank/DDBJ databases">
        <title>The Genome Sequence of Clostridium hathewayi WAL-18680.</title>
        <authorList>
            <consortium name="The Broad Institute Genome Sequencing Platform"/>
            <person name="Earl A."/>
            <person name="Ward D."/>
            <person name="Feldgarden M."/>
            <person name="Gevers D."/>
            <person name="Finegold S.M."/>
            <person name="Summanen P.H."/>
            <person name="Molitoris D.R."/>
            <person name="Song M."/>
            <person name="Daigneault M."/>
            <person name="Allen-Vercoe E."/>
            <person name="Young S.K."/>
            <person name="Zeng Q."/>
            <person name="Gargeya S."/>
            <person name="Fitzgerald M."/>
            <person name="Haas B."/>
            <person name="Abouelleil A."/>
            <person name="Alvarado L."/>
            <person name="Arachchi H.M."/>
            <person name="Berlin A."/>
            <person name="Brown A."/>
            <person name="Chapman S.B."/>
            <person name="Chen Z."/>
            <person name="Dunbar C."/>
            <person name="Freedman E."/>
            <person name="Gearin G."/>
            <person name="Gellesch M."/>
            <person name="Goldberg J."/>
            <person name="Griggs A."/>
            <person name="Gujja S."/>
            <person name="Heiman D."/>
            <person name="Howarth C."/>
            <person name="Larson L."/>
            <person name="Lui A."/>
            <person name="MacDonald P.J.P."/>
            <person name="Montmayeur A."/>
            <person name="Murphy C."/>
            <person name="Neiman D."/>
            <person name="Pearson M."/>
            <person name="Priest M."/>
            <person name="Roberts A."/>
            <person name="Saif S."/>
            <person name="Shea T."/>
            <person name="Shenoy N."/>
            <person name="Sisk P."/>
            <person name="Stolte C."/>
            <person name="Sykes S."/>
            <person name="Wortman J."/>
            <person name="Nusbaum C."/>
            <person name="Birren B."/>
        </authorList>
    </citation>
    <scope>NUCLEOTIDE SEQUENCE [LARGE SCALE GENOMIC DNA]</scope>
    <source>
        <strain evidence="4 5">WAL-18680</strain>
    </source>
</reference>
<dbReference type="PANTHER" id="PTHR43673:SF10">
    <property type="entry name" value="NADH DEHYDROGENASE_NAD(P)H NITROREDUCTASE XCC3605-RELATED"/>
    <property type="match status" value="1"/>
</dbReference>
<dbReference type="Pfam" id="PF14512">
    <property type="entry name" value="TM1586_NiRdase"/>
    <property type="match status" value="1"/>
</dbReference>
<dbReference type="SUPFAM" id="SSF55469">
    <property type="entry name" value="FMN-dependent nitroreductase-like"/>
    <property type="match status" value="1"/>
</dbReference>
<dbReference type="InterPro" id="IPR029478">
    <property type="entry name" value="TM1586_NiRdase"/>
</dbReference>
<organism evidence="4 5">
    <name type="scientific">Hungatella hathewayi WAL-18680</name>
    <dbReference type="NCBI Taxonomy" id="742737"/>
    <lineage>
        <taxon>Bacteria</taxon>
        <taxon>Bacillati</taxon>
        <taxon>Bacillota</taxon>
        <taxon>Clostridia</taxon>
        <taxon>Lachnospirales</taxon>
        <taxon>Lachnospiraceae</taxon>
        <taxon>Hungatella</taxon>
    </lineage>
</organism>